<dbReference type="RefSeq" id="XP_003687137.1">
    <property type="nucleotide sequence ID" value="XM_003687089.1"/>
</dbReference>
<keyword evidence="5" id="KW-1185">Reference proteome</keyword>
<comment type="catalytic activity">
    <reaction evidence="1">
        <text>[protein]-peptidylproline (omega=180) = [protein]-peptidylproline (omega=0)</text>
        <dbReference type="Rhea" id="RHEA:16237"/>
        <dbReference type="Rhea" id="RHEA-COMP:10747"/>
        <dbReference type="Rhea" id="RHEA-COMP:10748"/>
        <dbReference type="ChEBI" id="CHEBI:83833"/>
        <dbReference type="ChEBI" id="CHEBI:83834"/>
        <dbReference type="EC" id="5.2.1.8"/>
    </reaction>
</comment>
<dbReference type="AlphaFoldDB" id="G8BXS5"/>
<proteinExistence type="predicted"/>
<dbReference type="Proteomes" id="UP000005666">
    <property type="component" value="Chromosome 9"/>
</dbReference>
<dbReference type="OrthoDB" id="442970at2759"/>
<evidence type="ECO:0000256" key="1">
    <source>
        <dbReference type="ARBA" id="ARBA00000971"/>
    </source>
</evidence>
<name>G8BXS5_TETPH</name>
<evidence type="ECO:0000259" key="3">
    <source>
        <dbReference type="Pfam" id="PF00160"/>
    </source>
</evidence>
<dbReference type="HOGENOM" id="CLU_012062_14_0_1"/>
<feature type="domain" description="PPIase cyclophilin-type" evidence="3">
    <location>
        <begin position="15"/>
        <end position="161"/>
    </location>
</feature>
<accession>G8BXS5</accession>
<evidence type="ECO:0000313" key="4">
    <source>
        <dbReference type="EMBL" id="CCE64703.1"/>
    </source>
</evidence>
<sequence length="337" mass="38787">MSMSVEPQTTAKCVVSTSKGNLNIEFWAKECPLITKHFLEVCVTGNINKNKFVKLSNNNDLLVLEQSENNGSELDEVKIRKEKNNRLKFNRGGLVAWDLRNNNMVITVNELDFMKKNDVIKDLVIFGKLVDQTIYTFRDICDTELNDASEFMYPVDIKSTEITIPYFKDLNKLESRLSPFDNSNKAIPPKPVNKNKSYKIRVLYDEDSDEDLDANLNNTKALPLRKKMKIKLSSSIQDSKGRMSDRNRNTNINKNDDDVNIDSHNADGPIKGDRKSEKDIALSNDSKELKSRPDKLNSEQSTIYENHEQTERELETLKLFKQFQNDVTGKNILRRNK</sequence>
<feature type="compositionally biased region" description="Basic and acidic residues" evidence="2">
    <location>
        <begin position="270"/>
        <end position="297"/>
    </location>
</feature>
<reference evidence="4 5" key="1">
    <citation type="journal article" date="2011" name="Proc. Natl. Acad. Sci. U.S.A.">
        <title>Evolutionary erosion of yeast sex chromosomes by mating-type switching accidents.</title>
        <authorList>
            <person name="Gordon J.L."/>
            <person name="Armisen D."/>
            <person name="Proux-Wera E."/>
            <person name="Oheigeartaigh S.S."/>
            <person name="Byrne K.P."/>
            <person name="Wolfe K.H."/>
        </authorList>
    </citation>
    <scope>NUCLEOTIDE SEQUENCE [LARGE SCALE GENOMIC DNA]</scope>
    <source>
        <strain evidence="5">ATCC 24235 / CBS 4417 / NBRC 1672 / NRRL Y-8282 / UCD 70-5</strain>
    </source>
</reference>
<dbReference type="Gene3D" id="2.40.100.10">
    <property type="entry name" value="Cyclophilin-like"/>
    <property type="match status" value="1"/>
</dbReference>
<feature type="compositionally biased region" description="Basic and acidic residues" evidence="2">
    <location>
        <begin position="239"/>
        <end position="248"/>
    </location>
</feature>
<dbReference type="InterPro" id="IPR002130">
    <property type="entry name" value="Cyclophilin-type_PPIase_dom"/>
</dbReference>
<dbReference type="OMA" id="RNTWFIT"/>
<dbReference type="SUPFAM" id="SSF50891">
    <property type="entry name" value="Cyclophilin-like"/>
    <property type="match status" value="1"/>
</dbReference>
<gene>
    <name evidence="4" type="primary">TPHA0I01990</name>
    <name evidence="4" type="ordered locus">TPHA_0I01990</name>
</gene>
<organism evidence="4 5">
    <name type="scientific">Tetrapisispora phaffii (strain ATCC 24235 / CBS 4417 / NBRC 1672 / NRRL Y-8282 / UCD 70-5)</name>
    <name type="common">Yeast</name>
    <name type="synonym">Fabospora phaffii</name>
    <dbReference type="NCBI Taxonomy" id="1071381"/>
    <lineage>
        <taxon>Eukaryota</taxon>
        <taxon>Fungi</taxon>
        <taxon>Dikarya</taxon>
        <taxon>Ascomycota</taxon>
        <taxon>Saccharomycotina</taxon>
        <taxon>Saccharomycetes</taxon>
        <taxon>Saccharomycetales</taxon>
        <taxon>Saccharomycetaceae</taxon>
        <taxon>Tetrapisispora</taxon>
    </lineage>
</organism>
<feature type="region of interest" description="Disordered" evidence="2">
    <location>
        <begin position="233"/>
        <end position="310"/>
    </location>
</feature>
<dbReference type="eggNOG" id="KOG0885">
    <property type="taxonomic scope" value="Eukaryota"/>
</dbReference>
<dbReference type="Pfam" id="PF00160">
    <property type="entry name" value="Pro_isomerase"/>
    <property type="match status" value="1"/>
</dbReference>
<dbReference type="EMBL" id="HE612864">
    <property type="protein sequence ID" value="CCE64703.1"/>
    <property type="molecule type" value="Genomic_DNA"/>
</dbReference>
<evidence type="ECO:0000313" key="5">
    <source>
        <dbReference type="Proteomes" id="UP000005666"/>
    </source>
</evidence>
<dbReference type="KEGG" id="tpf:TPHA_0I01990"/>
<dbReference type="GO" id="GO:0003755">
    <property type="term" value="F:peptidyl-prolyl cis-trans isomerase activity"/>
    <property type="evidence" value="ECO:0007669"/>
    <property type="project" value="UniProtKB-EC"/>
</dbReference>
<dbReference type="STRING" id="1071381.G8BXS5"/>
<dbReference type="GeneID" id="11534318"/>
<protein>
    <recommendedName>
        <fullName evidence="3">PPIase cyclophilin-type domain-containing protein</fullName>
    </recommendedName>
</protein>
<evidence type="ECO:0000256" key="2">
    <source>
        <dbReference type="SAM" id="MobiDB-lite"/>
    </source>
</evidence>
<dbReference type="InterPro" id="IPR029000">
    <property type="entry name" value="Cyclophilin-like_dom_sf"/>
</dbReference>